<comment type="function">
    <text evidence="6">Together with LptD, is involved in the assembly of lipopolysaccharide (LPS) at the surface of the outer membrane. Required for the proper assembly of LptD. Binds LPS and may serve as the LPS recognition site at the outer membrane.</text>
</comment>
<organism evidence="8 9">
    <name type="scientific">Brumicola blandensis</name>
    <dbReference type="NCBI Taxonomy" id="3075611"/>
    <lineage>
        <taxon>Bacteria</taxon>
        <taxon>Pseudomonadati</taxon>
        <taxon>Pseudomonadota</taxon>
        <taxon>Gammaproteobacteria</taxon>
        <taxon>Alteromonadales</taxon>
        <taxon>Alteromonadaceae</taxon>
        <taxon>Brumicola</taxon>
    </lineage>
</organism>
<reference evidence="8 9" key="1">
    <citation type="submission" date="2023-09" db="EMBL/GenBank/DDBJ databases">
        <authorList>
            <person name="Rey-Velasco X."/>
        </authorList>
    </citation>
    <scope>NUCLEOTIDE SEQUENCE [LARGE SCALE GENOMIC DNA]</scope>
    <source>
        <strain evidence="8 9">W409</strain>
    </source>
</reference>
<keyword evidence="9" id="KW-1185">Reference proteome</keyword>
<evidence type="ECO:0000256" key="1">
    <source>
        <dbReference type="ARBA" id="ARBA00022729"/>
    </source>
</evidence>
<comment type="subunit">
    <text evidence="6">Component of the lipopolysaccharide transport and assembly complex. Interacts with LptD.</text>
</comment>
<dbReference type="Proteomes" id="UP001249020">
    <property type="component" value="Unassembled WGS sequence"/>
</dbReference>
<dbReference type="InterPro" id="IPR007485">
    <property type="entry name" value="LPS_assembly_LptE"/>
</dbReference>
<dbReference type="GO" id="GO:0009279">
    <property type="term" value="C:cell outer membrane"/>
    <property type="evidence" value="ECO:0007669"/>
    <property type="project" value="UniProtKB-UniRule"/>
</dbReference>
<keyword evidence="7" id="KW-1133">Transmembrane helix</keyword>
<dbReference type="PANTHER" id="PTHR38098">
    <property type="entry name" value="LPS-ASSEMBLY LIPOPROTEIN LPTE"/>
    <property type="match status" value="1"/>
</dbReference>
<evidence type="ECO:0000256" key="2">
    <source>
        <dbReference type="ARBA" id="ARBA00023136"/>
    </source>
</evidence>
<dbReference type="AlphaFoldDB" id="A0AAW8QXP3"/>
<name>A0AAW8QXP3_9ALTE</name>
<evidence type="ECO:0000256" key="7">
    <source>
        <dbReference type="SAM" id="Phobius"/>
    </source>
</evidence>
<feature type="transmembrane region" description="Helical" evidence="7">
    <location>
        <begin position="19"/>
        <end position="42"/>
    </location>
</feature>
<dbReference type="HAMAP" id="MF_01186">
    <property type="entry name" value="LPS_assembly_LptE"/>
    <property type="match status" value="1"/>
</dbReference>
<keyword evidence="5 8" id="KW-0449">Lipoprotein</keyword>
<dbReference type="GO" id="GO:1990351">
    <property type="term" value="C:transporter complex"/>
    <property type="evidence" value="ECO:0007669"/>
    <property type="project" value="TreeGrafter"/>
</dbReference>
<keyword evidence="1" id="KW-0732">Signal</keyword>
<evidence type="ECO:0000313" key="8">
    <source>
        <dbReference type="EMBL" id="MDT0581776.1"/>
    </source>
</evidence>
<evidence type="ECO:0000256" key="5">
    <source>
        <dbReference type="ARBA" id="ARBA00023288"/>
    </source>
</evidence>
<dbReference type="EMBL" id="JAVRIE010000001">
    <property type="protein sequence ID" value="MDT0581776.1"/>
    <property type="molecule type" value="Genomic_DNA"/>
</dbReference>
<evidence type="ECO:0000256" key="4">
    <source>
        <dbReference type="ARBA" id="ARBA00023237"/>
    </source>
</evidence>
<dbReference type="Pfam" id="PF04390">
    <property type="entry name" value="LptE"/>
    <property type="match status" value="1"/>
</dbReference>
<dbReference type="GO" id="GO:0015920">
    <property type="term" value="P:lipopolysaccharide transport"/>
    <property type="evidence" value="ECO:0007669"/>
    <property type="project" value="TreeGrafter"/>
</dbReference>
<gene>
    <name evidence="6 8" type="primary">lptE</name>
    <name evidence="8" type="ORF">RM544_04430</name>
</gene>
<dbReference type="PANTHER" id="PTHR38098:SF1">
    <property type="entry name" value="LPS-ASSEMBLY LIPOPROTEIN LPTE"/>
    <property type="match status" value="1"/>
</dbReference>
<dbReference type="GO" id="GO:0001530">
    <property type="term" value="F:lipopolysaccharide binding"/>
    <property type="evidence" value="ECO:0007669"/>
    <property type="project" value="TreeGrafter"/>
</dbReference>
<comment type="caution">
    <text evidence="8">The sequence shown here is derived from an EMBL/GenBank/DDBJ whole genome shotgun (WGS) entry which is preliminary data.</text>
</comment>
<evidence type="ECO:0000256" key="3">
    <source>
        <dbReference type="ARBA" id="ARBA00023139"/>
    </source>
</evidence>
<sequence length="215" mass="24301">MLNHIGNTQEKDSLLQQTSLSFCALFSKVKIAFVLVIFVLTLQGCGFKLRGSQALPSFLNNVVILSQFDYLPLARALDDRLPVYQLNSIVGEKTIPSGIEPTTVVLIKLQPEGLERRLLSVFSTGQVAEYELIYSVEYEVIFPFAEPIQSKMIVAREYQDDPDQVLAKSRELDLVLDQMRQESADRIIRLLSSQYTEALSSIEDRKARAIQSRDN</sequence>
<proteinExistence type="inferred from homology"/>
<evidence type="ECO:0000313" key="9">
    <source>
        <dbReference type="Proteomes" id="UP001249020"/>
    </source>
</evidence>
<dbReference type="GO" id="GO:0043165">
    <property type="term" value="P:Gram-negative-bacterium-type cell outer membrane assembly"/>
    <property type="evidence" value="ECO:0007669"/>
    <property type="project" value="UniProtKB-UniRule"/>
</dbReference>
<accession>A0AAW8QXP3</accession>
<keyword evidence="2 6" id="KW-0472">Membrane</keyword>
<keyword evidence="4 6" id="KW-0998">Cell outer membrane</keyword>
<evidence type="ECO:0000256" key="6">
    <source>
        <dbReference type="HAMAP-Rule" id="MF_01186"/>
    </source>
</evidence>
<keyword evidence="7" id="KW-0812">Transmembrane</keyword>
<protein>
    <recommendedName>
        <fullName evidence="6">LPS-assembly lipoprotein LptE</fullName>
    </recommendedName>
</protein>
<dbReference type="RefSeq" id="WP_311360550.1">
    <property type="nucleotide sequence ID" value="NZ_JAVRIE010000001.1"/>
</dbReference>
<keyword evidence="3" id="KW-0564">Palmitate</keyword>
<comment type="similarity">
    <text evidence="6">Belongs to the LptE lipoprotein family.</text>
</comment>
<dbReference type="Gene3D" id="3.30.160.150">
    <property type="entry name" value="Lipoprotein like domain"/>
    <property type="match status" value="1"/>
</dbReference>